<evidence type="ECO:0000259" key="1">
    <source>
        <dbReference type="Pfam" id="PF00425"/>
    </source>
</evidence>
<dbReference type="GO" id="GO:0008153">
    <property type="term" value="P:4-aminobenzoate biosynthetic process"/>
    <property type="evidence" value="ECO:0007669"/>
    <property type="project" value="TreeGrafter"/>
</dbReference>
<dbReference type="InterPro" id="IPR006805">
    <property type="entry name" value="Anth_synth_I_N"/>
</dbReference>
<dbReference type="EMBL" id="QHLY01000012">
    <property type="protein sequence ID" value="PXA67474.1"/>
    <property type="molecule type" value="Genomic_DNA"/>
</dbReference>
<dbReference type="InterPro" id="IPR019999">
    <property type="entry name" value="Anth_synth_I-like"/>
</dbReference>
<evidence type="ECO:0000259" key="2">
    <source>
        <dbReference type="Pfam" id="PF04715"/>
    </source>
</evidence>
<feature type="domain" description="Chorismate-utilising enzyme C-terminal" evidence="1">
    <location>
        <begin position="236"/>
        <end position="489"/>
    </location>
</feature>
<protein>
    <submittedName>
        <fullName evidence="3">Aminodeoxychorismate synthase component I</fullName>
    </submittedName>
</protein>
<comment type="caution">
    <text evidence="3">The sequence shown here is derived from an EMBL/GenBank/DDBJ whole genome shotgun (WGS) entry which is preliminary data.</text>
</comment>
<dbReference type="InterPro" id="IPR015890">
    <property type="entry name" value="Chorismate_C"/>
</dbReference>
<dbReference type="GO" id="GO:0000162">
    <property type="term" value="P:L-tryptophan biosynthetic process"/>
    <property type="evidence" value="ECO:0007669"/>
    <property type="project" value="TreeGrafter"/>
</dbReference>
<dbReference type="Pfam" id="PF04715">
    <property type="entry name" value="Anth_synt_I_N"/>
    <property type="match status" value="1"/>
</dbReference>
<dbReference type="PANTHER" id="PTHR11236:SF18">
    <property type="entry name" value="AMINODEOXYCHORISMATE SYNTHASE"/>
    <property type="match status" value="1"/>
</dbReference>
<keyword evidence="4" id="KW-1185">Reference proteome</keyword>
<dbReference type="GO" id="GO:0046820">
    <property type="term" value="F:4-amino-4-deoxychorismate synthase activity"/>
    <property type="evidence" value="ECO:0007669"/>
    <property type="project" value="TreeGrafter"/>
</dbReference>
<feature type="domain" description="Anthranilate synthase component I N-terminal" evidence="2">
    <location>
        <begin position="22"/>
        <end position="174"/>
    </location>
</feature>
<proteinExistence type="predicted"/>
<dbReference type="AlphaFoldDB" id="A0A317ZRT7"/>
<dbReference type="SUPFAM" id="SSF56322">
    <property type="entry name" value="ADC synthase"/>
    <property type="match status" value="1"/>
</dbReference>
<reference evidence="3 4" key="1">
    <citation type="submission" date="2018-05" db="EMBL/GenBank/DDBJ databases">
        <title>Genetic diversity of glacier-inhabiting Cryobacterium bacteria in China and description of Cryobacterium mengkeensis sp. nov. and Arthrobacter glacialis sp. nov.</title>
        <authorList>
            <person name="Liu Q."/>
            <person name="Xin Y.-H."/>
        </authorList>
    </citation>
    <scope>NUCLEOTIDE SEQUENCE [LARGE SCALE GENOMIC DNA]</scope>
    <source>
        <strain evidence="3 4">SK-1</strain>
    </source>
</reference>
<evidence type="ECO:0000313" key="3">
    <source>
        <dbReference type="EMBL" id="PXA67474.1"/>
    </source>
</evidence>
<evidence type="ECO:0000313" key="4">
    <source>
        <dbReference type="Proteomes" id="UP000246722"/>
    </source>
</evidence>
<gene>
    <name evidence="3" type="ORF">CTB96_12160</name>
</gene>
<dbReference type="InterPro" id="IPR005801">
    <property type="entry name" value="ADC_synthase"/>
</dbReference>
<dbReference type="Pfam" id="PF00425">
    <property type="entry name" value="Chorismate_bind"/>
    <property type="match status" value="1"/>
</dbReference>
<sequence>MPFPPRSPTQGLPVRSLPVPGWIEPAVAFDLLYATAGYAVWLDAGEGATTGVSYLAAAHSGSEFVSASARTGTVTRSRPLADGDVPVTTPGTVFDLLRAELPETPAGSIDPDSDAGFRLGWVGWLGYNAATPATGEPTATGAAPDAAPGAAPDAAFLLVDRAIAFDHAARTVTLLMVDAPGGGLPGDPDADLDTWALRTSRLLAAAPLAPVAPTSAATHSAATVSPSAVHWRHDTDGYARLIAACQERIAAGDAYQLCLTNEVTIAGRFLPTEVYRRLRAGSPSHHGGLLRFGEHALLSASPEEFLSVSTAGRLRTRPIKGTRPRSTDPAGDRMLSAELLASDKERAENLMIVDLMRNDLGRVAALGSVAVTALLQVESYPHVHQLVSTVEADLAPGLGAVDAIEACFPAGSMTGAPKVSAMTILRTLEAGNRGVYAGAFGYLGLDGAVDLAMVIRSIVLGPNGASIGTGGGITALSVAAEEIEETRIKARALIDAVLASSAVPAR</sequence>
<dbReference type="Gene3D" id="3.60.120.10">
    <property type="entry name" value="Anthranilate synthase"/>
    <property type="match status" value="1"/>
</dbReference>
<dbReference type="PANTHER" id="PTHR11236">
    <property type="entry name" value="AMINOBENZOATE/ANTHRANILATE SYNTHASE"/>
    <property type="match status" value="1"/>
</dbReference>
<dbReference type="Proteomes" id="UP000246722">
    <property type="component" value="Unassembled WGS sequence"/>
</dbReference>
<name>A0A317ZRT7_9MICO</name>
<dbReference type="PRINTS" id="PR00095">
    <property type="entry name" value="ANTSNTHASEI"/>
</dbReference>
<organism evidence="3 4">
    <name type="scientific">Cryobacterium arcticum</name>
    <dbReference type="NCBI Taxonomy" id="670052"/>
    <lineage>
        <taxon>Bacteria</taxon>
        <taxon>Bacillati</taxon>
        <taxon>Actinomycetota</taxon>
        <taxon>Actinomycetes</taxon>
        <taxon>Micrococcales</taxon>
        <taxon>Microbacteriaceae</taxon>
        <taxon>Cryobacterium</taxon>
    </lineage>
</organism>
<accession>A0A317ZRT7</accession>
<dbReference type="GO" id="GO:0005737">
    <property type="term" value="C:cytoplasm"/>
    <property type="evidence" value="ECO:0007669"/>
    <property type="project" value="TreeGrafter"/>
</dbReference>
<dbReference type="RefSeq" id="WP_110127158.1">
    <property type="nucleotide sequence ID" value="NZ_QHLY01000012.1"/>
</dbReference>
<dbReference type="OrthoDB" id="3518032at2"/>